<dbReference type="AlphaFoldDB" id="A0A2S0RE06"/>
<name>A0A2S0RE06_9FLAO</name>
<dbReference type="KEGG" id="fmg:HYN48_06530"/>
<reference evidence="2 3" key="1">
    <citation type="submission" date="2018-04" db="EMBL/GenBank/DDBJ databases">
        <title>Genome sequencing of Flavobacterium sp. HYN0048.</title>
        <authorList>
            <person name="Yi H."/>
            <person name="Baek C."/>
        </authorList>
    </citation>
    <scope>NUCLEOTIDE SEQUENCE [LARGE SCALE GENOMIC DNA]</scope>
    <source>
        <strain evidence="2 3">HYN0048</strain>
    </source>
</reference>
<dbReference type="OrthoDB" id="795005at2"/>
<evidence type="ECO:0000313" key="3">
    <source>
        <dbReference type="Proteomes" id="UP000244193"/>
    </source>
</evidence>
<keyword evidence="1" id="KW-0472">Membrane</keyword>
<gene>
    <name evidence="2" type="ORF">HYN48_06530</name>
</gene>
<keyword evidence="1" id="KW-0812">Transmembrane</keyword>
<feature type="transmembrane region" description="Helical" evidence="1">
    <location>
        <begin position="82"/>
        <end position="100"/>
    </location>
</feature>
<proteinExistence type="predicted"/>
<organism evidence="2 3">
    <name type="scientific">Flavobacterium magnum</name>
    <dbReference type="NCBI Taxonomy" id="2162713"/>
    <lineage>
        <taxon>Bacteria</taxon>
        <taxon>Pseudomonadati</taxon>
        <taxon>Bacteroidota</taxon>
        <taxon>Flavobacteriia</taxon>
        <taxon>Flavobacteriales</taxon>
        <taxon>Flavobacteriaceae</taxon>
        <taxon>Flavobacterium</taxon>
    </lineage>
</organism>
<protein>
    <submittedName>
        <fullName evidence="2">Uncharacterized protein</fullName>
    </submittedName>
</protein>
<feature type="transmembrane region" description="Helical" evidence="1">
    <location>
        <begin position="12"/>
        <end position="32"/>
    </location>
</feature>
<keyword evidence="3" id="KW-1185">Reference proteome</keyword>
<dbReference type="Proteomes" id="UP000244193">
    <property type="component" value="Chromosome"/>
</dbReference>
<feature type="transmembrane region" description="Helical" evidence="1">
    <location>
        <begin position="181"/>
        <end position="200"/>
    </location>
</feature>
<feature type="transmembrane region" description="Helical" evidence="1">
    <location>
        <begin position="53"/>
        <end position="70"/>
    </location>
</feature>
<dbReference type="RefSeq" id="WP_108370343.1">
    <property type="nucleotide sequence ID" value="NZ_CP028811.1"/>
</dbReference>
<dbReference type="EMBL" id="CP028811">
    <property type="protein sequence ID" value="AWA29759.1"/>
    <property type="molecule type" value="Genomic_DNA"/>
</dbReference>
<evidence type="ECO:0000313" key="2">
    <source>
        <dbReference type="EMBL" id="AWA29759.1"/>
    </source>
</evidence>
<evidence type="ECO:0000256" key="1">
    <source>
        <dbReference type="SAM" id="Phobius"/>
    </source>
</evidence>
<sequence>MQADQTTETIAVILAIAAFVLIALIGMMTDILKETPHPDNPGAPPYSLSRLQLFLWTLIIAPVFALHWGVTGEVTLNDTGLILLGISATVMVTASAISGAQQSTQAPAPATTTTVVQQSPATSIAADDGTVTSAPTSVAATTTTVTTPVSAFKAKLPSRRFWVDIIMDDNGQLSLARLQQLVFTMIYATVYLTTFFGGAMKAYPDFQANAYILMGISSGSYLLGKSLNK</sequence>
<keyword evidence="1" id="KW-1133">Transmembrane helix</keyword>
<accession>A0A2S0RE06</accession>